<name>A0ABU0YJ22_9PROT</name>
<dbReference type="Proteomes" id="UP001230156">
    <property type="component" value="Unassembled WGS sequence"/>
</dbReference>
<reference evidence="5" key="1">
    <citation type="submission" date="2023-08" db="EMBL/GenBank/DDBJ databases">
        <title>Rhodospirillaceae gen. nov., a novel taxon isolated from the Yangtze River Yuezi River estuary sludge.</title>
        <authorList>
            <person name="Ruan L."/>
        </authorList>
    </citation>
    <scope>NUCLEOTIDE SEQUENCE [LARGE SCALE GENOMIC DNA]</scope>
    <source>
        <strain evidence="5">R-7</strain>
    </source>
</reference>
<evidence type="ECO:0000256" key="1">
    <source>
        <dbReference type="SAM" id="MobiDB-lite"/>
    </source>
</evidence>
<feature type="transmembrane region" description="Helical" evidence="2">
    <location>
        <begin position="175"/>
        <end position="193"/>
    </location>
</feature>
<feature type="region of interest" description="Disordered" evidence="1">
    <location>
        <begin position="132"/>
        <end position="164"/>
    </location>
</feature>
<evidence type="ECO:0000259" key="3">
    <source>
        <dbReference type="PROSITE" id="PS51724"/>
    </source>
</evidence>
<feature type="region of interest" description="Disordered" evidence="1">
    <location>
        <begin position="26"/>
        <end position="114"/>
    </location>
</feature>
<feature type="compositionally biased region" description="Polar residues" evidence="1">
    <location>
        <begin position="225"/>
        <end position="244"/>
    </location>
</feature>
<comment type="caution">
    <text evidence="4">The sequence shown here is derived from an EMBL/GenBank/DDBJ whole genome shotgun (WGS) entry which is preliminary data.</text>
</comment>
<gene>
    <name evidence="4" type="ORF">Q8A70_08480</name>
</gene>
<feature type="compositionally biased region" description="Low complexity" evidence="1">
    <location>
        <begin position="312"/>
        <end position="343"/>
    </location>
</feature>
<dbReference type="InterPro" id="IPR007730">
    <property type="entry name" value="SPOR-like_dom"/>
</dbReference>
<protein>
    <submittedName>
        <fullName evidence="4">SPOR domain-containing protein</fullName>
    </submittedName>
</protein>
<keyword evidence="2" id="KW-1133">Transmembrane helix</keyword>
<evidence type="ECO:0000256" key="2">
    <source>
        <dbReference type="SAM" id="Phobius"/>
    </source>
</evidence>
<feature type="compositionally biased region" description="Pro residues" evidence="1">
    <location>
        <begin position="51"/>
        <end position="61"/>
    </location>
</feature>
<feature type="compositionally biased region" description="Polar residues" evidence="1">
    <location>
        <begin position="85"/>
        <end position="94"/>
    </location>
</feature>
<keyword evidence="2" id="KW-0472">Membrane</keyword>
<feature type="compositionally biased region" description="Polar residues" evidence="1">
    <location>
        <begin position="257"/>
        <end position="266"/>
    </location>
</feature>
<keyword evidence="5" id="KW-1185">Reference proteome</keyword>
<dbReference type="PROSITE" id="PS51724">
    <property type="entry name" value="SPOR"/>
    <property type="match status" value="1"/>
</dbReference>
<feature type="compositionally biased region" description="Low complexity" evidence="1">
    <location>
        <begin position="352"/>
        <end position="376"/>
    </location>
</feature>
<proteinExistence type="predicted"/>
<dbReference type="Gene3D" id="3.30.70.1070">
    <property type="entry name" value="Sporulation related repeat"/>
    <property type="match status" value="1"/>
</dbReference>
<dbReference type="Pfam" id="PF05036">
    <property type="entry name" value="SPOR"/>
    <property type="match status" value="1"/>
</dbReference>
<dbReference type="InterPro" id="IPR036680">
    <property type="entry name" value="SPOR-like_sf"/>
</dbReference>
<sequence>MSAAEAPKSEQIQANVAAALSRLRGELGAASSPVASATPIPMPKIGAEPAQPEPLPEPLPAGPVRTAEGAGSSAVRPFEPILNAMSGNLPSNDSDPARTEPTKPDLFGRLRADPSLSSDRAAAAAIVHANEEAKADTQPDLLSGMEVPPAPPPPLGSFDADDEVNGRGRRMRNRLLVLVAVVVIAGGAAWAWISSHRAPEGPVPVIAADTSPEKVKPEDEGGMQVPNQNVEILNGQSSTEQTENVLPPPEQPVAPPTNETTDQANAAPQAPAITDAPKTEPAPTPPAATDQSAAPSVDAPAIPSVSAPEPGQTAAAPTPVVPEPQTQQAAPAPAEPAPATTAEKPAEPAPAAPKAAEPTQTAAAPTKPAAPSVAPTAGGGARIQLAAVKSEALAKSEWAKLQKAYPALLGGLTLNVEAVDRSGTKLYRIQAGPLTKAQAKDLCTQLKAQKQACIVAK</sequence>
<feature type="compositionally biased region" description="Pro residues" evidence="1">
    <location>
        <begin position="246"/>
        <end position="255"/>
    </location>
</feature>
<keyword evidence="2" id="KW-0812">Transmembrane</keyword>
<evidence type="ECO:0000313" key="4">
    <source>
        <dbReference type="EMBL" id="MDQ7247701.1"/>
    </source>
</evidence>
<feature type="compositionally biased region" description="Basic and acidic residues" evidence="1">
    <location>
        <begin position="95"/>
        <end position="112"/>
    </location>
</feature>
<accession>A0ABU0YJ22</accession>
<dbReference type="RefSeq" id="WP_379955136.1">
    <property type="nucleotide sequence ID" value="NZ_JAUYVI010000003.1"/>
</dbReference>
<dbReference type="EMBL" id="JAUYVI010000003">
    <property type="protein sequence ID" value="MDQ7247701.1"/>
    <property type="molecule type" value="Genomic_DNA"/>
</dbReference>
<feature type="domain" description="SPOR" evidence="3">
    <location>
        <begin position="375"/>
        <end position="457"/>
    </location>
</feature>
<dbReference type="SUPFAM" id="SSF110997">
    <property type="entry name" value="Sporulation related repeat"/>
    <property type="match status" value="1"/>
</dbReference>
<organism evidence="4 5">
    <name type="scientific">Dongia sedimenti</name>
    <dbReference type="NCBI Taxonomy" id="3064282"/>
    <lineage>
        <taxon>Bacteria</taxon>
        <taxon>Pseudomonadati</taxon>
        <taxon>Pseudomonadota</taxon>
        <taxon>Alphaproteobacteria</taxon>
        <taxon>Rhodospirillales</taxon>
        <taxon>Dongiaceae</taxon>
        <taxon>Dongia</taxon>
    </lineage>
</organism>
<evidence type="ECO:0000313" key="5">
    <source>
        <dbReference type="Proteomes" id="UP001230156"/>
    </source>
</evidence>
<feature type="region of interest" description="Disordered" evidence="1">
    <location>
        <begin position="198"/>
        <end position="378"/>
    </location>
</feature>